<keyword evidence="4" id="KW-0693">Viral RNA replication</keyword>
<reference evidence="8" key="1">
    <citation type="journal article" date="2016" name="Nature">
        <title>Redefining the invertebrate RNA virosphere.</title>
        <authorList>
            <person name="Shi M."/>
            <person name="Lin X.D."/>
            <person name="Tian J.H."/>
            <person name="Chen L.J."/>
            <person name="Chen X."/>
            <person name="Li C.X."/>
            <person name="Qin X.C."/>
            <person name="Li J."/>
            <person name="Cao J.P."/>
            <person name="Eden J.S."/>
            <person name="Buchmann J."/>
            <person name="Wang W."/>
            <person name="Xu J."/>
            <person name="Holmes E.C."/>
            <person name="Zhang Y.Z."/>
        </authorList>
    </citation>
    <scope>NUCLEOTIDE SEQUENCE</scope>
    <source>
        <strain evidence="8">WLJQ84133</strain>
    </source>
</reference>
<dbReference type="GO" id="GO:0006351">
    <property type="term" value="P:DNA-templated transcription"/>
    <property type="evidence" value="ECO:0007669"/>
    <property type="project" value="InterPro"/>
</dbReference>
<feature type="domain" description="RdRp catalytic" evidence="7">
    <location>
        <begin position="564"/>
        <end position="689"/>
    </location>
</feature>
<evidence type="ECO:0000256" key="5">
    <source>
        <dbReference type="ARBA" id="ARBA00032757"/>
    </source>
</evidence>
<proteinExistence type="inferred from homology"/>
<feature type="compositionally biased region" description="Basic residues" evidence="6">
    <location>
        <begin position="922"/>
        <end position="934"/>
    </location>
</feature>
<evidence type="ECO:0000256" key="4">
    <source>
        <dbReference type="ARBA" id="ARBA00022953"/>
    </source>
</evidence>
<dbReference type="GO" id="GO:0003723">
    <property type="term" value="F:RNA binding"/>
    <property type="evidence" value="ECO:0007669"/>
    <property type="project" value="InterPro"/>
</dbReference>
<accession>A0A1L3KGV3</accession>
<dbReference type="SUPFAM" id="SSF56672">
    <property type="entry name" value="DNA/RNA polymerases"/>
    <property type="match status" value="1"/>
</dbReference>
<dbReference type="PROSITE" id="PS50507">
    <property type="entry name" value="RDRP_SSRNA_POS"/>
    <property type="match status" value="1"/>
</dbReference>
<keyword evidence="2" id="KW-0808">Transferase</keyword>
<dbReference type="InterPro" id="IPR007094">
    <property type="entry name" value="RNA-dir_pol_PSvirus"/>
</dbReference>
<sequence>MLFLIFFVLVFGLPGGGLAAYSCWVLTSRVSGMKVRDPYRGVMSEKQALLMNATRKDLAREFHPLSALTGNVQRHGDNGHPRSGSARDTARLLIDGFITANGFHKMEISPAPRHLSEDDVVVHYSPSDLRNQVSEGKLYDDSVVVGIDVDYYVDDWEQLLGYGHPAIFYTFSPLSVSGRDGECNFRIIDNVVHYEVDGGESWCHKLWNWTRAGSEFIETLEPLTTWRAKLNYLATGKRKVVYHRICHARPFKDAPHRALVWLIPESSCERYMEEPVNIVTKPLRRMNFKSPRNPEWNELVYNTTDKAMISIGRAGEDASIAIPKEECDVLLGVGCVQSVSSRMINWGYKPGCREISLFNQYYSKTNVVNHGTERLSRPIVPRPHWPVSSNEEKPETRFRAISKPILADESAVPQIKSEETFKQTVDVRVTRPKNRIETPPAKYASLAKEFIELVVPETGIGSPYSDADTLKMLDKKSQRLANATIADTMDIKPRSLLSSFVKSEPTMKAGRLIQSMDDPRYLFRLSQYTLAFRDDVLHKFRWFIPGSTPTKIASRIQEYVSEIDSPLEGDFSNFDGTVSRWLQTNVMNAVILRWVNVSQRDEARELLTNLIVTRAKSKRFNTYYDPGVGVKSGSPTTCDLNTVLNAFVQYCAVRLTTPTLDKAAAFRKIGLAFGDDSLFDETYTAEYQRAAERLGLCLKTPAFDPDKGVTFLARVYPDPWRTKTSFQDPERTLRKIHITARDPNVPLCDAAFDRVEGYLQTDTYTPIISAYCRLVKKWAEPLIVSHAKRKERQDRNEFNYWLKSTGEAWPQDENDVTLMTNCLAHRIGITAERVQELDKSLRDASSLEDIEPIERDHTDSPYKETVGPDGDLESPVGGVSPRNEQANAARTIESTNRQPEASVLKGPERGSGSRNRFGARISQKRPHGVFRFRSKASGTGVTKSEVSTGETRGRASAGGPRTTARKDHGAEVSRPNRTNCKDQASGPVRTYPGGRRQRS</sequence>
<dbReference type="CDD" id="cd23173">
    <property type="entry name" value="ps-ssRNAv_Nodaviridae_RdRp"/>
    <property type="match status" value="1"/>
</dbReference>
<dbReference type="GO" id="GO:0039694">
    <property type="term" value="P:viral RNA genome replication"/>
    <property type="evidence" value="ECO:0007669"/>
    <property type="project" value="InterPro"/>
</dbReference>
<feature type="region of interest" description="Disordered" evidence="6">
    <location>
        <begin position="843"/>
        <end position="999"/>
    </location>
</feature>
<dbReference type="InterPro" id="IPR043647">
    <property type="entry name" value="Noda_Vmethyltr_dom"/>
</dbReference>
<evidence type="ECO:0000256" key="3">
    <source>
        <dbReference type="ARBA" id="ARBA00022695"/>
    </source>
</evidence>
<dbReference type="EMBL" id="KX883256">
    <property type="protein sequence ID" value="APG76593.1"/>
    <property type="molecule type" value="Genomic_RNA"/>
</dbReference>
<dbReference type="InterPro" id="IPR001205">
    <property type="entry name" value="RNA-dir_pol_C"/>
</dbReference>
<protein>
    <recommendedName>
        <fullName evidence="5">RNA replicase</fullName>
    </recommendedName>
</protein>
<name>A0A1L3KGV3_9VIRU</name>
<evidence type="ECO:0000256" key="1">
    <source>
        <dbReference type="ARBA" id="ARBA00007751"/>
    </source>
</evidence>
<evidence type="ECO:0000256" key="6">
    <source>
        <dbReference type="SAM" id="MobiDB-lite"/>
    </source>
</evidence>
<feature type="compositionally biased region" description="Polar residues" evidence="6">
    <location>
        <begin position="882"/>
        <end position="899"/>
    </location>
</feature>
<dbReference type="Pfam" id="PF19222">
    <property type="entry name" value="Noda_Vmethyltr"/>
    <property type="match status" value="1"/>
</dbReference>
<keyword evidence="3" id="KW-0548">Nucleotidyltransferase</keyword>
<dbReference type="GO" id="GO:0003968">
    <property type="term" value="F:RNA-directed RNA polymerase activity"/>
    <property type="evidence" value="ECO:0007669"/>
    <property type="project" value="InterPro"/>
</dbReference>
<dbReference type="Pfam" id="PF00680">
    <property type="entry name" value="RdRP_1"/>
    <property type="match status" value="1"/>
</dbReference>
<evidence type="ECO:0000313" key="8">
    <source>
        <dbReference type="EMBL" id="APG76593.1"/>
    </source>
</evidence>
<feature type="compositionally biased region" description="Polar residues" evidence="6">
    <location>
        <begin position="936"/>
        <end position="950"/>
    </location>
</feature>
<comment type="similarity">
    <text evidence="1">Belongs to the nodaviridae RNA polymerase family.</text>
</comment>
<evidence type="ECO:0000259" key="7">
    <source>
        <dbReference type="PROSITE" id="PS50507"/>
    </source>
</evidence>
<feature type="compositionally biased region" description="Basic and acidic residues" evidence="6">
    <location>
        <begin position="852"/>
        <end position="862"/>
    </location>
</feature>
<evidence type="ECO:0000256" key="2">
    <source>
        <dbReference type="ARBA" id="ARBA00022679"/>
    </source>
</evidence>
<organism evidence="8">
    <name type="scientific">Wenling noda-like virus 4</name>
    <dbReference type="NCBI Taxonomy" id="1923514"/>
    <lineage>
        <taxon>Viruses</taxon>
        <taxon>Riboviria</taxon>
    </lineage>
</organism>
<dbReference type="InterPro" id="IPR043502">
    <property type="entry name" value="DNA/RNA_pol_sf"/>
</dbReference>